<evidence type="ECO:0000256" key="2">
    <source>
        <dbReference type="ARBA" id="ARBA00010876"/>
    </source>
</evidence>
<feature type="domain" description="Pseudouridine synthase RsuA/RluA-like" evidence="5">
    <location>
        <begin position="91"/>
        <end position="241"/>
    </location>
</feature>
<dbReference type="InterPro" id="IPR020103">
    <property type="entry name" value="PsdUridine_synth_cat_dom_sf"/>
</dbReference>
<dbReference type="PANTHER" id="PTHR21600:SF35">
    <property type="entry name" value="PSEUDOURIDINE SYNTHASE"/>
    <property type="match status" value="1"/>
</dbReference>
<dbReference type="InterPro" id="IPR006224">
    <property type="entry name" value="PsdUridine_synth_RluA-like_CS"/>
</dbReference>
<dbReference type="InterPro" id="IPR050188">
    <property type="entry name" value="RluA_PseudoU_synthase"/>
</dbReference>
<keyword evidence="7" id="KW-1185">Reference proteome</keyword>
<evidence type="ECO:0000256" key="4">
    <source>
        <dbReference type="RuleBase" id="RU362028"/>
    </source>
</evidence>
<gene>
    <name evidence="6" type="ORF">J2S06_001532</name>
</gene>
<dbReference type="InterPro" id="IPR006145">
    <property type="entry name" value="PsdUridine_synth_RsuA/RluA"/>
</dbReference>
<dbReference type="CDD" id="cd02869">
    <property type="entry name" value="PseudoU_synth_RluA_like"/>
    <property type="match status" value="1"/>
</dbReference>
<evidence type="ECO:0000313" key="6">
    <source>
        <dbReference type="EMBL" id="MDQ0162455.1"/>
    </source>
</evidence>
<dbReference type="PANTHER" id="PTHR21600">
    <property type="entry name" value="MITOCHONDRIAL RNA PSEUDOURIDINE SYNTHASE"/>
    <property type="match status" value="1"/>
</dbReference>
<dbReference type="EMBL" id="JAUSTR010000004">
    <property type="protein sequence ID" value="MDQ0162455.1"/>
    <property type="molecule type" value="Genomic_DNA"/>
</dbReference>
<accession>A0ABT9VNK9</accession>
<comment type="function">
    <text evidence="4">Responsible for synthesis of pseudouridine from uracil.</text>
</comment>
<evidence type="ECO:0000256" key="1">
    <source>
        <dbReference type="ARBA" id="ARBA00000073"/>
    </source>
</evidence>
<comment type="caution">
    <text evidence="6">The sequence shown here is derived from an EMBL/GenBank/DDBJ whole genome shotgun (WGS) entry which is preliminary data.</text>
</comment>
<evidence type="ECO:0000256" key="3">
    <source>
        <dbReference type="PROSITE-ProRule" id="PRU00182"/>
    </source>
</evidence>
<keyword evidence="3" id="KW-0694">RNA-binding</keyword>
<proteinExistence type="inferred from homology"/>
<comment type="similarity">
    <text evidence="2 4">Belongs to the pseudouridine synthase RluA family.</text>
</comment>
<protein>
    <recommendedName>
        <fullName evidence="4">Pseudouridine synthase</fullName>
        <ecNumber evidence="4">5.4.99.-</ecNumber>
    </recommendedName>
</protein>
<sequence length="298" mass="34405">MKSFQLNWVIDKEHEGMFLREFLRKQQISKAALTDIKFHGGKIIVNGKEENVRYVLKKEDVVVVIFPEEKPSESMKPEKVPFEIVFEDEHCLVVNKPPYVSTIPSREHPTGSLANGLLYHFQQHGEERTVHIVNRLDRDTSGIMLVAKHRFSHSLFSKEQQNGTIKRTYVAIVHGVLKQDHGTIQAPISRKEDSIIERTVREDGQQAITHFRVLKRLQKCTFVELQLETGRTHQIRVHMAHIGHPLCGDALYGGEKTDINRQALHSYQIDFYHPFCKKTLSFTCPIPEDMKNVLNKHA</sequence>
<evidence type="ECO:0000313" key="7">
    <source>
        <dbReference type="Proteomes" id="UP001225646"/>
    </source>
</evidence>
<dbReference type="SUPFAM" id="SSF55120">
    <property type="entry name" value="Pseudouridine synthase"/>
    <property type="match status" value="1"/>
</dbReference>
<dbReference type="Proteomes" id="UP001225646">
    <property type="component" value="Unassembled WGS sequence"/>
</dbReference>
<dbReference type="PROSITE" id="PS50889">
    <property type="entry name" value="S4"/>
    <property type="match status" value="1"/>
</dbReference>
<evidence type="ECO:0000259" key="5">
    <source>
        <dbReference type="Pfam" id="PF00849"/>
    </source>
</evidence>
<dbReference type="EC" id="5.4.99.-" evidence="4"/>
<dbReference type="RefSeq" id="WP_419151881.1">
    <property type="nucleotide sequence ID" value="NZ_JAUSTR010000004.1"/>
</dbReference>
<comment type="catalytic activity">
    <reaction evidence="1 4">
        <text>a uridine in RNA = a pseudouridine in RNA</text>
        <dbReference type="Rhea" id="RHEA:48348"/>
        <dbReference type="Rhea" id="RHEA-COMP:12068"/>
        <dbReference type="Rhea" id="RHEA-COMP:12069"/>
        <dbReference type="ChEBI" id="CHEBI:65314"/>
        <dbReference type="ChEBI" id="CHEBI:65315"/>
    </reaction>
</comment>
<dbReference type="GO" id="GO:0160140">
    <property type="term" value="F:23S rRNA pseudouridine(1911/1915/1917) synthase activity"/>
    <property type="evidence" value="ECO:0007669"/>
    <property type="project" value="UniProtKB-EC"/>
</dbReference>
<dbReference type="Pfam" id="PF00849">
    <property type="entry name" value="PseudoU_synth_2"/>
    <property type="match status" value="1"/>
</dbReference>
<keyword evidence="4 6" id="KW-0413">Isomerase</keyword>
<dbReference type="InterPro" id="IPR006225">
    <property type="entry name" value="PsdUridine_synth_RluC/D"/>
</dbReference>
<reference evidence="6 7" key="1">
    <citation type="submission" date="2023-07" db="EMBL/GenBank/DDBJ databases">
        <title>Genomic Encyclopedia of Type Strains, Phase IV (KMG-IV): sequencing the most valuable type-strain genomes for metagenomic binning, comparative biology and taxonomic classification.</title>
        <authorList>
            <person name="Goeker M."/>
        </authorList>
    </citation>
    <scope>NUCLEOTIDE SEQUENCE [LARGE SCALE GENOMIC DNA]</scope>
    <source>
        <strain evidence="6 7">DSM 19092</strain>
    </source>
</reference>
<dbReference type="NCBIfam" id="TIGR00005">
    <property type="entry name" value="rluA_subfam"/>
    <property type="match status" value="1"/>
</dbReference>
<name>A0ABT9VNK9_9BACI</name>
<dbReference type="PROSITE" id="PS01129">
    <property type="entry name" value="PSI_RLU"/>
    <property type="match status" value="1"/>
</dbReference>
<organism evidence="6 7">
    <name type="scientific">Aeribacillus alveayuensis</name>
    <dbReference type="NCBI Taxonomy" id="279215"/>
    <lineage>
        <taxon>Bacteria</taxon>
        <taxon>Bacillati</taxon>
        <taxon>Bacillota</taxon>
        <taxon>Bacilli</taxon>
        <taxon>Bacillales</taxon>
        <taxon>Bacillaceae</taxon>
        <taxon>Aeribacillus</taxon>
    </lineage>
</organism>
<dbReference type="Gene3D" id="3.30.2350.10">
    <property type="entry name" value="Pseudouridine synthase"/>
    <property type="match status" value="1"/>
</dbReference>